<dbReference type="AlphaFoldDB" id="A0A8X7W0W9"/>
<name>A0A8X7W0W9_BRACI</name>
<evidence type="ECO:0000313" key="3">
    <source>
        <dbReference type="Proteomes" id="UP000886595"/>
    </source>
</evidence>
<evidence type="ECO:0000259" key="1">
    <source>
        <dbReference type="Pfam" id="PF13966"/>
    </source>
</evidence>
<dbReference type="EMBL" id="JAAMPC010000003">
    <property type="protein sequence ID" value="KAG2321301.1"/>
    <property type="molecule type" value="Genomic_DNA"/>
</dbReference>
<evidence type="ECO:0000313" key="2">
    <source>
        <dbReference type="EMBL" id="KAG2321301.1"/>
    </source>
</evidence>
<accession>A0A8X7W0W9</accession>
<dbReference type="PANTHER" id="PTHR33116">
    <property type="entry name" value="REVERSE TRANSCRIPTASE ZINC-BINDING DOMAIN-CONTAINING PROTEIN-RELATED-RELATED"/>
    <property type="match status" value="1"/>
</dbReference>
<dbReference type="InterPro" id="IPR026960">
    <property type="entry name" value="RVT-Znf"/>
</dbReference>
<dbReference type="Proteomes" id="UP000886595">
    <property type="component" value="Unassembled WGS sequence"/>
</dbReference>
<dbReference type="OrthoDB" id="1088187at2759"/>
<proteinExistence type="predicted"/>
<organism evidence="2 3">
    <name type="scientific">Brassica carinata</name>
    <name type="common">Ethiopian mustard</name>
    <name type="synonym">Abyssinian cabbage</name>
    <dbReference type="NCBI Taxonomy" id="52824"/>
    <lineage>
        <taxon>Eukaryota</taxon>
        <taxon>Viridiplantae</taxon>
        <taxon>Streptophyta</taxon>
        <taxon>Embryophyta</taxon>
        <taxon>Tracheophyta</taxon>
        <taxon>Spermatophyta</taxon>
        <taxon>Magnoliopsida</taxon>
        <taxon>eudicotyledons</taxon>
        <taxon>Gunneridae</taxon>
        <taxon>Pentapetalae</taxon>
        <taxon>rosids</taxon>
        <taxon>malvids</taxon>
        <taxon>Brassicales</taxon>
        <taxon>Brassicaceae</taxon>
        <taxon>Brassiceae</taxon>
        <taxon>Brassica</taxon>
    </lineage>
</organism>
<dbReference type="PANTHER" id="PTHR33116:SF80">
    <property type="entry name" value="REVERSE TRANSCRIPTASE ZINC-BINDING DOMAIN-CONTAINING PROTEIN"/>
    <property type="match status" value="1"/>
</dbReference>
<gene>
    <name evidence="2" type="ORF">Bca52824_014514</name>
</gene>
<keyword evidence="3" id="KW-1185">Reference proteome</keyword>
<comment type="caution">
    <text evidence="2">The sequence shown here is derived from an EMBL/GenBank/DDBJ whole genome shotgun (WGS) entry which is preliminary data.</text>
</comment>
<dbReference type="Pfam" id="PF13966">
    <property type="entry name" value="zf-RVT"/>
    <property type="match status" value="1"/>
</dbReference>
<feature type="domain" description="Reverse transcriptase zinc-binding" evidence="1">
    <location>
        <begin position="23"/>
        <end position="102"/>
    </location>
</feature>
<reference evidence="2 3" key="1">
    <citation type="submission" date="2020-02" db="EMBL/GenBank/DDBJ databases">
        <authorList>
            <person name="Ma Q."/>
            <person name="Huang Y."/>
            <person name="Song X."/>
            <person name="Pei D."/>
        </authorList>
    </citation>
    <scope>NUCLEOTIDE SEQUENCE [LARGE SCALE GENOMIC DNA]</scope>
    <source>
        <strain evidence="2">Sxm20200214</strain>
        <tissue evidence="2">Leaf</tissue>
    </source>
</reference>
<protein>
    <recommendedName>
        <fullName evidence="1">Reverse transcriptase zinc-binding domain-containing protein</fullName>
    </recommendedName>
</protein>
<sequence>MQWFEIAPLPSVSDRRTCNGSKWFEVLRQRAPIQDIAKHIWYSGATPKHAFHMWITNLNRLPTRCRLALWGMQVDTSCCICSFHPETRDHLMLSCPYAMVLWSEVRRRCRDVVPVFNDWSELMQWSSSSSAPAPSNLRMLVAQAIVYYIWQQRNNMLHNQILVPPLVTFNGINRHIINCIYAARKRKKFCSLMALWLI</sequence>